<dbReference type="GO" id="GO:0005634">
    <property type="term" value="C:nucleus"/>
    <property type="evidence" value="ECO:0007669"/>
    <property type="project" value="UniProtKB-SubCell"/>
</dbReference>
<keyword evidence="3" id="KW-0805">Transcription regulation</keyword>
<dbReference type="PROSITE" id="PS51139">
    <property type="entry name" value="GTF2I"/>
    <property type="match status" value="5"/>
</dbReference>
<keyword evidence="2" id="KW-0677">Repeat</keyword>
<dbReference type="AlphaFoldDB" id="A0A7K5CKR8"/>
<feature type="compositionally biased region" description="Basic and acidic residues" evidence="7">
    <location>
        <begin position="1"/>
        <end position="10"/>
    </location>
</feature>
<dbReference type="SUPFAM" id="SSF117773">
    <property type="entry name" value="GTF2I-like repeat"/>
    <property type="match status" value="5"/>
</dbReference>
<evidence type="ECO:0000256" key="1">
    <source>
        <dbReference type="ARBA" id="ARBA00004123"/>
    </source>
</evidence>
<dbReference type="GO" id="GO:0003700">
    <property type="term" value="F:DNA-binding transcription factor activity"/>
    <property type="evidence" value="ECO:0007669"/>
    <property type="project" value="TreeGrafter"/>
</dbReference>
<sequence length="689" mass="77730">DNDDDYVPRERRQRSPKSANDAANGGRSRGINFNFDKWNTRITDLRREVEVLFEKKYAEALKVEGPVSVPYTTFHSHPEDLCVEGLPDGIPFRRPATYGIPRLERILLAKERIRFVIKKPELLNSTDAPVVNTVSTVKEDWHSRVTKLRKMVDQLFCKMYAKALGSNDPRAVPYKKFEAHPTDLYVEGLPENVPFRSPSWYGIPCLEQIIQVGHRIKFVIKRPELLTHASNEGTQHRSNPQAREDWNSKITKLRKQVEDIFSVKFAEALGLSDVSDSVKVPYSVFESNPDSLVVEGLPEGVPFRSPTWFGIPRLERIIRGSSKIRFVIKKPELIISHLPLRLASRLKKKGINPRNSRRSRSSSENSSVPEIEVTIEDSPKKDQTANAQTNSHTNGSSTNLKQQGKGFCFERWNAKILDLKQQVENLFNEKCGEALGRRGPVKVPYALFDSYPEDFHVEGLPEGVPFRQPTTFGIPRLEKILRNKPKIKFIIKKPEMLEAAIKESSDKSPQGKNNSSSKANTARTTKTTVKTAEGVEDLNIVKVTIKDDENERLPKAENARQLREQVNDLFSQKFGEATGMNFPVKVPYRKITNNPGCVLVDGMPPGVAFKAPSYLELSSMRKILDSAEFIKFTVIRPFPGLVINNQLLEEAEAEAPAAATTTAVLPEICTSDANSTETEEKFQIKQDPD</sequence>
<feature type="region of interest" description="Disordered" evidence="7">
    <location>
        <begin position="502"/>
        <end position="530"/>
    </location>
</feature>
<evidence type="ECO:0000256" key="7">
    <source>
        <dbReference type="SAM" id="MobiDB-lite"/>
    </source>
</evidence>
<feature type="region of interest" description="Disordered" evidence="7">
    <location>
        <begin position="349"/>
        <end position="400"/>
    </location>
</feature>
<accession>A0A7K5CKR8</accession>
<evidence type="ECO:0000313" key="8">
    <source>
        <dbReference type="EMBL" id="NWS08523.1"/>
    </source>
</evidence>
<dbReference type="FunFam" id="3.90.1460.10:FF:000002">
    <property type="entry name" value="General transcription factor II-I isoform 1"/>
    <property type="match status" value="1"/>
</dbReference>
<comment type="caution">
    <text evidence="8">The sequence shown here is derived from an EMBL/GenBank/DDBJ whole genome shotgun (WGS) entry which is preliminary data.</text>
</comment>
<dbReference type="GO" id="GO:0003677">
    <property type="term" value="F:DNA binding"/>
    <property type="evidence" value="ECO:0007669"/>
    <property type="project" value="UniProtKB-KW"/>
</dbReference>
<dbReference type="EMBL" id="VXBE01011894">
    <property type="protein sequence ID" value="NWS08523.1"/>
    <property type="molecule type" value="Genomic_DNA"/>
</dbReference>
<dbReference type="Gene3D" id="3.90.1460.10">
    <property type="entry name" value="GTF2I-like"/>
    <property type="match status" value="5"/>
</dbReference>
<feature type="non-terminal residue" evidence="8">
    <location>
        <position position="689"/>
    </location>
</feature>
<feature type="compositionally biased region" description="Basic and acidic residues" evidence="7">
    <location>
        <begin position="678"/>
        <end position="689"/>
    </location>
</feature>
<dbReference type="InterPro" id="IPR004212">
    <property type="entry name" value="GTF2I"/>
</dbReference>
<keyword evidence="5" id="KW-0804">Transcription</keyword>
<feature type="compositionally biased region" description="Basic residues" evidence="7">
    <location>
        <begin position="349"/>
        <end position="360"/>
    </location>
</feature>
<evidence type="ECO:0000313" key="9">
    <source>
        <dbReference type="Proteomes" id="UP000532252"/>
    </source>
</evidence>
<evidence type="ECO:0000256" key="3">
    <source>
        <dbReference type="ARBA" id="ARBA00023015"/>
    </source>
</evidence>
<feature type="region of interest" description="Disordered" evidence="7">
    <location>
        <begin position="1"/>
        <end position="26"/>
    </location>
</feature>
<gene>
    <name evidence="8" type="primary">Gtf2i</name>
    <name evidence="8" type="ORF">MOTALB_R05623</name>
</gene>
<keyword evidence="6" id="KW-0539">Nucleus</keyword>
<dbReference type="PANTHER" id="PTHR46304:SF2">
    <property type="entry name" value="GENERAL TRANSCRIPTION FACTOR II-I"/>
    <property type="match status" value="1"/>
</dbReference>
<organism evidence="8 9">
    <name type="scientific">Motacilla alba</name>
    <name type="common">White wagtail</name>
    <name type="synonym">Pied wagtail</name>
    <dbReference type="NCBI Taxonomy" id="45807"/>
    <lineage>
        <taxon>Eukaryota</taxon>
        <taxon>Metazoa</taxon>
        <taxon>Chordata</taxon>
        <taxon>Craniata</taxon>
        <taxon>Vertebrata</taxon>
        <taxon>Euteleostomi</taxon>
        <taxon>Archelosauria</taxon>
        <taxon>Archosauria</taxon>
        <taxon>Dinosauria</taxon>
        <taxon>Saurischia</taxon>
        <taxon>Theropoda</taxon>
        <taxon>Coelurosauria</taxon>
        <taxon>Aves</taxon>
        <taxon>Neognathae</taxon>
        <taxon>Neoaves</taxon>
        <taxon>Telluraves</taxon>
        <taxon>Australaves</taxon>
        <taxon>Passeriformes</taxon>
        <taxon>Passeroidea</taxon>
        <taxon>Motacillidae</taxon>
        <taxon>Motacilla</taxon>
    </lineage>
</organism>
<evidence type="ECO:0000256" key="2">
    <source>
        <dbReference type="ARBA" id="ARBA00022737"/>
    </source>
</evidence>
<dbReference type="InterPro" id="IPR036647">
    <property type="entry name" value="GTF2I-like_rpt_sf"/>
</dbReference>
<keyword evidence="4" id="KW-0238">DNA-binding</keyword>
<keyword evidence="9" id="KW-1185">Reference proteome</keyword>
<feature type="non-terminal residue" evidence="8">
    <location>
        <position position="1"/>
    </location>
</feature>
<name>A0A7K5CKR8_MOTAL</name>
<evidence type="ECO:0000256" key="4">
    <source>
        <dbReference type="ARBA" id="ARBA00023125"/>
    </source>
</evidence>
<dbReference type="Proteomes" id="UP000532252">
    <property type="component" value="Unassembled WGS sequence"/>
</dbReference>
<evidence type="ECO:0000256" key="6">
    <source>
        <dbReference type="ARBA" id="ARBA00023242"/>
    </source>
</evidence>
<feature type="compositionally biased region" description="Low complexity" evidence="7">
    <location>
        <begin position="513"/>
        <end position="530"/>
    </location>
</feature>
<proteinExistence type="predicted"/>
<protein>
    <submittedName>
        <fullName evidence="8">GTF2I factor</fullName>
    </submittedName>
</protein>
<dbReference type="Pfam" id="PF02946">
    <property type="entry name" value="GTF2I"/>
    <property type="match status" value="5"/>
</dbReference>
<reference evidence="8 9" key="1">
    <citation type="submission" date="2019-09" db="EMBL/GenBank/DDBJ databases">
        <title>Bird 10,000 Genomes (B10K) Project - Family phase.</title>
        <authorList>
            <person name="Zhang G."/>
        </authorList>
    </citation>
    <scope>NUCLEOTIDE SEQUENCE [LARGE SCALE GENOMIC DNA]</scope>
    <source>
        <strain evidence="8">B10K-DU-001-75</strain>
        <tissue evidence="8">Muscle</tissue>
    </source>
</reference>
<evidence type="ECO:0000256" key="5">
    <source>
        <dbReference type="ARBA" id="ARBA00023163"/>
    </source>
</evidence>
<dbReference type="PANTHER" id="PTHR46304">
    <property type="entry name" value="GENERAL TRANSCRIPTION FACTOR II-I REPEAT DOMAIN-CONTAINING PROTEIN 1"/>
    <property type="match status" value="1"/>
</dbReference>
<feature type="compositionally biased region" description="Polar residues" evidence="7">
    <location>
        <begin position="384"/>
        <end position="400"/>
    </location>
</feature>
<comment type="subcellular location">
    <subcellularLocation>
        <location evidence="1">Nucleus</location>
    </subcellularLocation>
</comment>
<feature type="region of interest" description="Disordered" evidence="7">
    <location>
        <begin position="670"/>
        <end position="689"/>
    </location>
</feature>